<evidence type="ECO:0000313" key="1">
    <source>
        <dbReference type="EMBL" id="KAK0473015.1"/>
    </source>
</evidence>
<comment type="caution">
    <text evidence="1">The sequence shown here is derived from an EMBL/GenBank/DDBJ whole genome shotgun (WGS) entry which is preliminary data.</text>
</comment>
<gene>
    <name evidence="1" type="ORF">EDD18DRAFT_1369414</name>
</gene>
<accession>A0AA39NWK0</accession>
<keyword evidence="2" id="KW-1185">Reference proteome</keyword>
<sequence length="127" mass="14469">MKDEAHEQERLLRWERLGSLDIQIENPTFSRGSWPTLWGLHILELMVLPSADMKDVLGPHGPHNHSLHIFRFSNTAASILRSCVNLKEFVLSSLLVMGLPLVKLPESIELFSLTNSYAMSTEWSPFI</sequence>
<reference evidence="1" key="1">
    <citation type="submission" date="2023-06" db="EMBL/GenBank/DDBJ databases">
        <authorList>
            <consortium name="Lawrence Berkeley National Laboratory"/>
            <person name="Ahrendt S."/>
            <person name="Sahu N."/>
            <person name="Indic B."/>
            <person name="Wong-Bajracharya J."/>
            <person name="Merenyi Z."/>
            <person name="Ke H.-M."/>
            <person name="Monk M."/>
            <person name="Kocsube S."/>
            <person name="Drula E."/>
            <person name="Lipzen A."/>
            <person name="Balint B."/>
            <person name="Henrissat B."/>
            <person name="Andreopoulos B."/>
            <person name="Martin F.M."/>
            <person name="Harder C.B."/>
            <person name="Rigling D."/>
            <person name="Ford K.L."/>
            <person name="Foster G.D."/>
            <person name="Pangilinan J."/>
            <person name="Papanicolaou A."/>
            <person name="Barry K."/>
            <person name="LaButti K."/>
            <person name="Viragh M."/>
            <person name="Koriabine M."/>
            <person name="Yan M."/>
            <person name="Riley R."/>
            <person name="Champramary S."/>
            <person name="Plett K.L."/>
            <person name="Tsai I.J."/>
            <person name="Slot J."/>
            <person name="Sipos G."/>
            <person name="Plett J."/>
            <person name="Nagy L.G."/>
            <person name="Grigoriev I.V."/>
        </authorList>
    </citation>
    <scope>NUCLEOTIDE SEQUENCE</scope>
    <source>
        <strain evidence="1">HWK02</strain>
    </source>
</reference>
<dbReference type="AlphaFoldDB" id="A0AA39NWK0"/>
<protein>
    <submittedName>
        <fullName evidence="1">Uncharacterized protein</fullName>
    </submittedName>
</protein>
<proteinExistence type="predicted"/>
<dbReference type="Proteomes" id="UP001175228">
    <property type="component" value="Unassembled WGS sequence"/>
</dbReference>
<organism evidence="1 2">
    <name type="scientific">Armillaria luteobubalina</name>
    <dbReference type="NCBI Taxonomy" id="153913"/>
    <lineage>
        <taxon>Eukaryota</taxon>
        <taxon>Fungi</taxon>
        <taxon>Dikarya</taxon>
        <taxon>Basidiomycota</taxon>
        <taxon>Agaricomycotina</taxon>
        <taxon>Agaricomycetes</taxon>
        <taxon>Agaricomycetidae</taxon>
        <taxon>Agaricales</taxon>
        <taxon>Marasmiineae</taxon>
        <taxon>Physalacriaceae</taxon>
        <taxon>Armillaria</taxon>
    </lineage>
</organism>
<name>A0AA39NWK0_9AGAR</name>
<dbReference type="EMBL" id="JAUEPU010000232">
    <property type="protein sequence ID" value="KAK0473015.1"/>
    <property type="molecule type" value="Genomic_DNA"/>
</dbReference>
<evidence type="ECO:0000313" key="2">
    <source>
        <dbReference type="Proteomes" id="UP001175228"/>
    </source>
</evidence>